<keyword evidence="2" id="KW-1185">Reference proteome</keyword>
<name>A0A0E0E0T2_9ORYZ</name>
<dbReference type="Gramene" id="OMERI06G13370.1">
    <property type="protein sequence ID" value="OMERI06G13370.1"/>
    <property type="gene ID" value="OMERI06G13370"/>
</dbReference>
<evidence type="ECO:0000313" key="1">
    <source>
        <dbReference type="EnsemblPlants" id="OMERI06G13370.1"/>
    </source>
</evidence>
<proteinExistence type="predicted"/>
<protein>
    <submittedName>
        <fullName evidence="1">Uncharacterized protein</fullName>
    </submittedName>
</protein>
<dbReference type="EnsemblPlants" id="OMERI06G13370.1">
    <property type="protein sequence ID" value="OMERI06G13370.1"/>
    <property type="gene ID" value="OMERI06G13370"/>
</dbReference>
<accession>A0A0E0E0T2</accession>
<reference evidence="1" key="1">
    <citation type="submission" date="2015-04" db="UniProtKB">
        <authorList>
            <consortium name="EnsemblPlants"/>
        </authorList>
    </citation>
    <scope>IDENTIFICATION</scope>
</reference>
<evidence type="ECO:0000313" key="2">
    <source>
        <dbReference type="Proteomes" id="UP000008021"/>
    </source>
</evidence>
<sequence>MAFSSASRMVPTVNLCSCGNRVPVWFGRVRSAGPDVSSLIQGATSCCWQRKDKGQLRPEISVLEQPDGIWQQPT</sequence>
<dbReference type="HOGENOM" id="CLU_2691946_0_0_1"/>
<reference evidence="1" key="2">
    <citation type="submission" date="2018-05" db="EMBL/GenBank/DDBJ databases">
        <title>OmerRS3 (Oryza meridionalis Reference Sequence Version 3).</title>
        <authorList>
            <person name="Zhang J."/>
            <person name="Kudrna D."/>
            <person name="Lee S."/>
            <person name="Talag J."/>
            <person name="Welchert J."/>
            <person name="Wing R.A."/>
        </authorList>
    </citation>
    <scope>NUCLEOTIDE SEQUENCE [LARGE SCALE GENOMIC DNA]</scope>
    <source>
        <strain evidence="1">cv. OR44</strain>
    </source>
</reference>
<dbReference type="Proteomes" id="UP000008021">
    <property type="component" value="Chromosome 6"/>
</dbReference>
<dbReference type="AlphaFoldDB" id="A0A0E0E0T2"/>
<organism evidence="1">
    <name type="scientific">Oryza meridionalis</name>
    <dbReference type="NCBI Taxonomy" id="40149"/>
    <lineage>
        <taxon>Eukaryota</taxon>
        <taxon>Viridiplantae</taxon>
        <taxon>Streptophyta</taxon>
        <taxon>Embryophyta</taxon>
        <taxon>Tracheophyta</taxon>
        <taxon>Spermatophyta</taxon>
        <taxon>Magnoliopsida</taxon>
        <taxon>Liliopsida</taxon>
        <taxon>Poales</taxon>
        <taxon>Poaceae</taxon>
        <taxon>BOP clade</taxon>
        <taxon>Oryzoideae</taxon>
        <taxon>Oryzeae</taxon>
        <taxon>Oryzinae</taxon>
        <taxon>Oryza</taxon>
    </lineage>
</organism>